<dbReference type="InterPro" id="IPR051766">
    <property type="entry name" value="TXND_domain-containing"/>
</dbReference>
<feature type="domain" description="Thioredoxin" evidence="1">
    <location>
        <begin position="16"/>
        <end position="100"/>
    </location>
</feature>
<dbReference type="InterPro" id="IPR013766">
    <property type="entry name" value="Thioredoxin_domain"/>
</dbReference>
<dbReference type="PANTHER" id="PTHR46135">
    <property type="entry name" value="NME/NM23 FAMILY MEMBER 8"/>
    <property type="match status" value="1"/>
</dbReference>
<evidence type="ECO:0000259" key="1">
    <source>
        <dbReference type="Pfam" id="PF00085"/>
    </source>
</evidence>
<dbReference type="AlphaFoldDB" id="A0A2S2NCL2"/>
<proteinExistence type="predicted"/>
<organism evidence="2">
    <name type="scientific">Schizaphis graminum</name>
    <name type="common">Green bug aphid</name>
    <dbReference type="NCBI Taxonomy" id="13262"/>
    <lineage>
        <taxon>Eukaryota</taxon>
        <taxon>Metazoa</taxon>
        <taxon>Ecdysozoa</taxon>
        <taxon>Arthropoda</taxon>
        <taxon>Hexapoda</taxon>
        <taxon>Insecta</taxon>
        <taxon>Pterygota</taxon>
        <taxon>Neoptera</taxon>
        <taxon>Paraneoptera</taxon>
        <taxon>Hemiptera</taxon>
        <taxon>Sternorrhyncha</taxon>
        <taxon>Aphidomorpha</taxon>
        <taxon>Aphidoidea</taxon>
        <taxon>Aphididae</taxon>
        <taxon>Aphidini</taxon>
        <taxon>Schizaphis</taxon>
    </lineage>
</organism>
<dbReference type="PANTHER" id="PTHR46135:SF3">
    <property type="entry name" value="NME_NM23 FAMILY MEMBER 8"/>
    <property type="match status" value="1"/>
</dbReference>
<dbReference type="Pfam" id="PF00085">
    <property type="entry name" value="Thioredoxin"/>
    <property type="match status" value="1"/>
</dbReference>
<sequence>MAKRGALAVLQEEVNNNDDWARVMGKPGMLVIDVYAEWCGPCVAMISYLRKIKLESGNENLNYAIAKSDDINVLKRFRQRSEPHWMFFFDGKLVNVVIGIDAPRLIRLIWEELEQYAKYKNGEIQKEFVSIQYGIYIFVHRYHHKR</sequence>
<evidence type="ECO:0000313" key="2">
    <source>
        <dbReference type="EMBL" id="MBY14920.1"/>
    </source>
</evidence>
<dbReference type="SUPFAM" id="SSF52833">
    <property type="entry name" value="Thioredoxin-like"/>
    <property type="match status" value="1"/>
</dbReference>
<dbReference type="EMBL" id="GGMR01002301">
    <property type="protein sequence ID" value="MBY14920.1"/>
    <property type="molecule type" value="Transcribed_RNA"/>
</dbReference>
<reference evidence="2" key="1">
    <citation type="submission" date="2018-04" db="EMBL/GenBank/DDBJ databases">
        <title>Transcriptome of Schizaphis graminum biotype I.</title>
        <authorList>
            <person name="Scully E.D."/>
            <person name="Geib S.M."/>
            <person name="Palmer N.A."/>
            <person name="Koch K."/>
            <person name="Bradshaw J."/>
            <person name="Heng-Moss T."/>
            <person name="Sarath G."/>
        </authorList>
    </citation>
    <scope>NUCLEOTIDE SEQUENCE</scope>
</reference>
<protein>
    <submittedName>
        <fullName evidence="2">Thioredoxin domain-containing protein 3</fullName>
    </submittedName>
</protein>
<gene>
    <name evidence="2" type="primary">IC1</name>
    <name evidence="2" type="ORF">g.164251</name>
</gene>
<dbReference type="InterPro" id="IPR036249">
    <property type="entry name" value="Thioredoxin-like_sf"/>
</dbReference>
<dbReference type="InterPro" id="IPR017937">
    <property type="entry name" value="Thioredoxin_CS"/>
</dbReference>
<accession>A0A2S2NCL2</accession>
<dbReference type="Gene3D" id="3.40.30.10">
    <property type="entry name" value="Glutaredoxin"/>
    <property type="match status" value="1"/>
</dbReference>
<name>A0A2S2NCL2_SCHGA</name>
<dbReference type="PROSITE" id="PS00194">
    <property type="entry name" value="THIOREDOXIN_1"/>
    <property type="match status" value="1"/>
</dbReference>